<dbReference type="Pfam" id="PF03576">
    <property type="entry name" value="Peptidase_S58"/>
    <property type="match status" value="1"/>
</dbReference>
<accession>A0A225AXR1</accession>
<reference evidence="2 3" key="1">
    <citation type="submission" date="2015-06" db="EMBL/GenBank/DDBJ databases">
        <title>Talaromyces atroroseus IBT 11181 draft genome.</title>
        <authorList>
            <person name="Rasmussen K.B."/>
            <person name="Rasmussen S."/>
            <person name="Petersen B."/>
            <person name="Sicheritz-Ponten T."/>
            <person name="Mortensen U.H."/>
            <person name="Thrane U."/>
        </authorList>
    </citation>
    <scope>NUCLEOTIDE SEQUENCE [LARGE SCALE GENOMIC DNA]</scope>
    <source>
        <strain evidence="2 3">IBT 11181</strain>
    </source>
</reference>
<protein>
    <recommendedName>
        <fullName evidence="4">Beta-peptidyl aminopeptidase BapA</fullName>
    </recommendedName>
</protein>
<comment type="caution">
    <text evidence="2">The sequence shown here is derived from an EMBL/GenBank/DDBJ whole genome shotgun (WGS) entry which is preliminary data.</text>
</comment>
<evidence type="ECO:0008006" key="4">
    <source>
        <dbReference type="Google" id="ProtNLM"/>
    </source>
</evidence>
<dbReference type="InterPro" id="IPR016117">
    <property type="entry name" value="ArgJ-like_dom_sf"/>
</dbReference>
<name>A0A225AXR1_TALAT</name>
<dbReference type="OrthoDB" id="2107894at2759"/>
<evidence type="ECO:0000313" key="2">
    <source>
        <dbReference type="EMBL" id="OKL59766.1"/>
    </source>
</evidence>
<evidence type="ECO:0000313" key="3">
    <source>
        <dbReference type="Proteomes" id="UP000214365"/>
    </source>
</evidence>
<dbReference type="Proteomes" id="UP000214365">
    <property type="component" value="Unassembled WGS sequence"/>
</dbReference>
<dbReference type="InterPro" id="IPR005321">
    <property type="entry name" value="Peptidase_S58_DmpA"/>
</dbReference>
<dbReference type="PANTHER" id="PTHR36512">
    <property type="entry name" value="D-AMINOPEPTIDASE"/>
    <property type="match status" value="1"/>
</dbReference>
<evidence type="ECO:0000256" key="1">
    <source>
        <dbReference type="ARBA" id="ARBA00007068"/>
    </source>
</evidence>
<dbReference type="EMBL" id="LFMY01000006">
    <property type="protein sequence ID" value="OKL59766.1"/>
    <property type="molecule type" value="Genomic_DNA"/>
</dbReference>
<gene>
    <name evidence="2" type="ORF">UA08_04958</name>
</gene>
<sequence length="386" mass="41476">MRISSMRIRDLGYAPGQLQPGPQNSILDVKGVRVGQTTIHEGRDTHTGVTVILPRGPDEIRQKPCYAAIHKLNGMGEMTGAHQIEEIGTFNTPIALTNSISVGKVYDAVYSWLFDLAKQNEESFEETFRNIGIPVVAETLDCILNDVTKSAVEKHHVYEAIDSALSNPPPPVLEGSHGGGTGMRCHGYKGGTGTSSRIVPGRSKEETFTVGVLVQANYGWQKDLQIGGVPVGRILSQKLPTKPVSSKMGEGSIIIVIITDAPLLPHQLKRLAQRATLGLSQVAGHGAGRTYSGDIFLALSTGNVVDDELETGMPGYLPTVETFPTKSVKNECIDGLFYAAAEATEEAILNALVAAKDGLTGFMGHRAEGLPVDRVKELLEQYHVKT</sequence>
<dbReference type="PANTHER" id="PTHR36512:SF3">
    <property type="entry name" value="BLR5678 PROTEIN"/>
    <property type="match status" value="1"/>
</dbReference>
<dbReference type="GO" id="GO:0004177">
    <property type="term" value="F:aminopeptidase activity"/>
    <property type="evidence" value="ECO:0007669"/>
    <property type="project" value="TreeGrafter"/>
</dbReference>
<dbReference type="SUPFAM" id="SSF56266">
    <property type="entry name" value="DmpA/ArgJ-like"/>
    <property type="match status" value="1"/>
</dbReference>
<comment type="similarity">
    <text evidence="1">Belongs to the peptidase S58 family.</text>
</comment>
<dbReference type="RefSeq" id="XP_020119887.1">
    <property type="nucleotide sequence ID" value="XM_020267286.1"/>
</dbReference>
<organism evidence="2 3">
    <name type="scientific">Talaromyces atroroseus</name>
    <dbReference type="NCBI Taxonomy" id="1441469"/>
    <lineage>
        <taxon>Eukaryota</taxon>
        <taxon>Fungi</taxon>
        <taxon>Dikarya</taxon>
        <taxon>Ascomycota</taxon>
        <taxon>Pezizomycotina</taxon>
        <taxon>Eurotiomycetes</taxon>
        <taxon>Eurotiomycetidae</taxon>
        <taxon>Eurotiales</taxon>
        <taxon>Trichocomaceae</taxon>
        <taxon>Talaromyces</taxon>
        <taxon>Talaromyces sect. Trachyspermi</taxon>
    </lineage>
</organism>
<proteinExistence type="inferred from homology"/>
<dbReference type="AlphaFoldDB" id="A0A225AXR1"/>
<keyword evidence="3" id="KW-1185">Reference proteome</keyword>
<dbReference type="Gene3D" id="3.60.70.12">
    <property type="entry name" value="L-amino peptidase D-ALA esterase/amidase"/>
    <property type="match status" value="1"/>
</dbReference>
<dbReference type="GeneID" id="31004714"/>